<accession>A0A8J8NU91</accession>
<proteinExistence type="predicted"/>
<dbReference type="EMBL" id="RRYP01005370">
    <property type="protein sequence ID" value="TNV82102.1"/>
    <property type="molecule type" value="Genomic_DNA"/>
</dbReference>
<sequence>MLPYLEHIQNFLITIYSDSYSCMSAALKFTEQFLAIYGHKLKRMYLHLRMDSSITIMESERQKNNRIIEQAYGDIKKVLLANCRTLEQLFLSTVDLPQILPTLVFLGLDNNLPNLKILEFPKTFDDFMPIAAALIEMPESMFSPSLQSIQVGCSYKKEIVSLGKIFKQLVTALLPHLNPGQRISIDAKDESFDIEDYAMLVALGEPQIVINAKCYNQIKGIGL</sequence>
<protein>
    <submittedName>
        <fullName evidence="1">Uncharacterized protein</fullName>
    </submittedName>
</protein>
<dbReference type="Proteomes" id="UP000785679">
    <property type="component" value="Unassembled WGS sequence"/>
</dbReference>
<evidence type="ECO:0000313" key="1">
    <source>
        <dbReference type="EMBL" id="TNV82102.1"/>
    </source>
</evidence>
<comment type="caution">
    <text evidence="1">The sequence shown here is derived from an EMBL/GenBank/DDBJ whole genome shotgun (WGS) entry which is preliminary data.</text>
</comment>
<dbReference type="AlphaFoldDB" id="A0A8J8NU91"/>
<organism evidence="1 2">
    <name type="scientific">Halteria grandinella</name>
    <dbReference type="NCBI Taxonomy" id="5974"/>
    <lineage>
        <taxon>Eukaryota</taxon>
        <taxon>Sar</taxon>
        <taxon>Alveolata</taxon>
        <taxon>Ciliophora</taxon>
        <taxon>Intramacronucleata</taxon>
        <taxon>Spirotrichea</taxon>
        <taxon>Stichotrichia</taxon>
        <taxon>Sporadotrichida</taxon>
        <taxon>Halteriidae</taxon>
        <taxon>Halteria</taxon>
    </lineage>
</organism>
<reference evidence="1" key="1">
    <citation type="submission" date="2019-06" db="EMBL/GenBank/DDBJ databases">
        <authorList>
            <person name="Zheng W."/>
        </authorList>
    </citation>
    <scope>NUCLEOTIDE SEQUENCE</scope>
    <source>
        <strain evidence="1">QDHG01</strain>
    </source>
</reference>
<evidence type="ECO:0000313" key="2">
    <source>
        <dbReference type="Proteomes" id="UP000785679"/>
    </source>
</evidence>
<name>A0A8J8NU91_HALGN</name>
<gene>
    <name evidence="1" type="ORF">FGO68_gene11610</name>
</gene>
<keyword evidence="2" id="KW-1185">Reference proteome</keyword>